<feature type="domain" description="C2H2-type" evidence="7">
    <location>
        <begin position="136"/>
        <end position="163"/>
    </location>
</feature>
<evidence type="ECO:0000313" key="8">
    <source>
        <dbReference type="EMBL" id="TNV86658.1"/>
    </source>
</evidence>
<sequence>MSAQQQAASALIFTNPLGTQAMIAQQQSLNQQQINLANQMDPNQMTMNFDDCGSNDSMLDDGGRNSGNENEEEKRFVCPHPGCNKSYTRNSRLRFHQRNAHLNQVSYYRCQFCGLKFLEKGNLKVHIRRHTGEKPYSCKYCGAQFSTSGNRNDHERRHLKLKSYSCQDCGKKFYRKCVLLNHEQKCPTRLMREHVLMEASHKQQTPFGLNGQLGGSAPRNALQQNQMALSLLNGGICGPNGPTGNNYFQVNNQNMPMHMINQQQQQQTGYQFQSPPLSSQLGQNPTFGGGTSVQSEFGQQQHSQTSKCQSASTAAANLAYLYNTATNTMTNPSTTNLAQYLVNSNNQGAANQQSDPNWKMMASSTSLTNIFEGMQASFFGSQIPFATGANGTKVNGSTCDLSHVISGGGILGASSSSLIAHSYMGNNGAAANSSSQIPMQATNNSLCQTISPDRFFHSARDAQVSFSHIAPKSASSSLTQMGSNVGKQSSSAAEGGCLQGSQTQMMSMAQNSKSGLGIFNASQLSGNNCQNNYGNQAKGIEFRVPSSTNLSYAANSGFKKNHSSTALAVSRRLSSQTQLNSEICAVPTNPALSQVNSQLKANASSKLGIFGGGLSALAAQQTNFGTSPPRAMFSSGGLISQGVINQHSTSSTIKTPQADSSHLPPHLILERFLHGRLDSDSVNAGNTTEKKQQGYKLIINTASQVTSLQTTELQGSPCVSSTGNCQVQSQIRDIIFSKILEQNSHDSSEFNQQIQA</sequence>
<dbReference type="SUPFAM" id="SSF57667">
    <property type="entry name" value="beta-beta-alpha zinc fingers"/>
    <property type="match status" value="3"/>
</dbReference>
<dbReference type="GO" id="GO:0000981">
    <property type="term" value="F:DNA-binding transcription factor activity, RNA polymerase II-specific"/>
    <property type="evidence" value="ECO:0007669"/>
    <property type="project" value="TreeGrafter"/>
</dbReference>
<evidence type="ECO:0000256" key="5">
    <source>
        <dbReference type="PROSITE-ProRule" id="PRU00042"/>
    </source>
</evidence>
<keyword evidence="1" id="KW-0479">Metal-binding</keyword>
<evidence type="ECO:0000256" key="4">
    <source>
        <dbReference type="ARBA" id="ARBA00022833"/>
    </source>
</evidence>
<dbReference type="InterPro" id="IPR013087">
    <property type="entry name" value="Znf_C2H2_type"/>
</dbReference>
<dbReference type="GO" id="GO:0000978">
    <property type="term" value="F:RNA polymerase II cis-regulatory region sequence-specific DNA binding"/>
    <property type="evidence" value="ECO:0007669"/>
    <property type="project" value="TreeGrafter"/>
</dbReference>
<reference evidence="8" key="1">
    <citation type="submission" date="2019-06" db="EMBL/GenBank/DDBJ databases">
        <authorList>
            <person name="Zheng W."/>
        </authorList>
    </citation>
    <scope>NUCLEOTIDE SEQUENCE</scope>
    <source>
        <strain evidence="8">QDHG01</strain>
    </source>
</reference>
<dbReference type="Proteomes" id="UP000785679">
    <property type="component" value="Unassembled WGS sequence"/>
</dbReference>
<evidence type="ECO:0000313" key="9">
    <source>
        <dbReference type="Proteomes" id="UP000785679"/>
    </source>
</evidence>
<dbReference type="SMART" id="SM00355">
    <property type="entry name" value="ZnF_C2H2"/>
    <property type="match status" value="4"/>
</dbReference>
<dbReference type="Pfam" id="PF00096">
    <property type="entry name" value="zf-C2H2"/>
    <property type="match status" value="1"/>
</dbReference>
<accession>A0A8J8T9W1</accession>
<evidence type="ECO:0000256" key="3">
    <source>
        <dbReference type="ARBA" id="ARBA00022771"/>
    </source>
</evidence>
<dbReference type="PANTHER" id="PTHR23235:SF120">
    <property type="entry name" value="KRUPPEL-LIKE FACTOR 15"/>
    <property type="match status" value="1"/>
</dbReference>
<feature type="region of interest" description="Disordered" evidence="6">
    <location>
        <begin position="477"/>
        <end position="496"/>
    </location>
</feature>
<proteinExistence type="predicted"/>
<dbReference type="FunFam" id="3.30.160.60:FF:000110">
    <property type="entry name" value="Zinc finger protein-like"/>
    <property type="match status" value="1"/>
</dbReference>
<dbReference type="PANTHER" id="PTHR23235">
    <property type="entry name" value="KRUEPPEL-LIKE TRANSCRIPTION FACTOR"/>
    <property type="match status" value="1"/>
</dbReference>
<evidence type="ECO:0000256" key="6">
    <source>
        <dbReference type="SAM" id="MobiDB-lite"/>
    </source>
</evidence>
<evidence type="ECO:0000259" key="7">
    <source>
        <dbReference type="PROSITE" id="PS50157"/>
    </source>
</evidence>
<protein>
    <recommendedName>
        <fullName evidence="7">C2H2-type domain-containing protein</fullName>
    </recommendedName>
</protein>
<feature type="domain" description="C2H2-type" evidence="7">
    <location>
        <begin position="76"/>
        <end position="106"/>
    </location>
</feature>
<keyword evidence="2" id="KW-0677">Repeat</keyword>
<evidence type="ECO:0000256" key="1">
    <source>
        <dbReference type="ARBA" id="ARBA00022723"/>
    </source>
</evidence>
<name>A0A8J8T9W1_HALGN</name>
<feature type="region of interest" description="Disordered" evidence="6">
    <location>
        <begin position="51"/>
        <end position="75"/>
    </location>
</feature>
<organism evidence="8 9">
    <name type="scientific">Halteria grandinella</name>
    <dbReference type="NCBI Taxonomy" id="5974"/>
    <lineage>
        <taxon>Eukaryota</taxon>
        <taxon>Sar</taxon>
        <taxon>Alveolata</taxon>
        <taxon>Ciliophora</taxon>
        <taxon>Intramacronucleata</taxon>
        <taxon>Spirotrichea</taxon>
        <taxon>Stichotrichia</taxon>
        <taxon>Sporadotrichida</taxon>
        <taxon>Halteriidae</taxon>
        <taxon>Halteria</taxon>
    </lineage>
</organism>
<keyword evidence="9" id="KW-1185">Reference proteome</keyword>
<keyword evidence="3 5" id="KW-0863">Zinc-finger</keyword>
<keyword evidence="4" id="KW-0862">Zinc</keyword>
<dbReference type="Gene3D" id="3.30.160.60">
    <property type="entry name" value="Classic Zinc Finger"/>
    <property type="match status" value="3"/>
</dbReference>
<dbReference type="InterPro" id="IPR036236">
    <property type="entry name" value="Znf_C2H2_sf"/>
</dbReference>
<dbReference type="AlphaFoldDB" id="A0A8J8T9W1"/>
<comment type="caution">
    <text evidence="8">The sequence shown here is derived from an EMBL/GenBank/DDBJ whole genome shotgun (WGS) entry which is preliminary data.</text>
</comment>
<dbReference type="EMBL" id="RRYP01000923">
    <property type="protein sequence ID" value="TNV86658.1"/>
    <property type="molecule type" value="Genomic_DNA"/>
</dbReference>
<feature type="compositionally biased region" description="Polar residues" evidence="6">
    <location>
        <begin position="477"/>
        <end position="492"/>
    </location>
</feature>
<feature type="domain" description="C2H2-type" evidence="7">
    <location>
        <begin position="164"/>
        <end position="206"/>
    </location>
</feature>
<evidence type="ECO:0000256" key="2">
    <source>
        <dbReference type="ARBA" id="ARBA00022737"/>
    </source>
</evidence>
<dbReference type="PROSITE" id="PS50157">
    <property type="entry name" value="ZINC_FINGER_C2H2_2"/>
    <property type="match status" value="4"/>
</dbReference>
<gene>
    <name evidence="8" type="ORF">FGO68_gene17671</name>
</gene>
<dbReference type="PROSITE" id="PS00028">
    <property type="entry name" value="ZINC_FINGER_C2H2_1"/>
    <property type="match status" value="3"/>
</dbReference>
<feature type="domain" description="C2H2-type" evidence="7">
    <location>
        <begin position="108"/>
        <end position="135"/>
    </location>
</feature>
<dbReference type="GO" id="GO:0008270">
    <property type="term" value="F:zinc ion binding"/>
    <property type="evidence" value="ECO:0007669"/>
    <property type="project" value="UniProtKB-KW"/>
</dbReference>
<dbReference type="OrthoDB" id="8117402at2759"/>